<gene>
    <name evidence="1" type="ORF">CIB84_005237</name>
</gene>
<sequence>MDQNPRVEAQGSVYAMNQNQGPGSAAFQDHSRTLARKEEKEKFQLQISGNLFIKQFLHLLTRLKPAENITKQYMEKVLHAVFFFGRLNRRQMTPNDFLEPSFSQRLQQKYPQSFQQYGTHLPSLTPYSILLQFGNEVAGCHTQREMESFLHEFNSAVQTAMKKQVPNLEPNEFIFRATVVAYSFYREPQNEAGSPLFYGASLSCKGWMEKKIMISILCLRTWHKAVAFAVYHGQDNQAIVFPNEVQCQAFCYSNGAFTEKPPCVNCKMMYQVAFQPFEGDKRENVQWPYGNCAENECLSKLLQGTPGLQERVVSTDTSVIHNPPQNTYQAIEQEFANSIETNITNQLIILLQTKNFPCLLQFFEP</sequence>
<accession>A0A2P4T3S1</accession>
<dbReference type="EMBL" id="PPHD01009901">
    <property type="protein sequence ID" value="POI31010.1"/>
    <property type="molecule type" value="Genomic_DNA"/>
</dbReference>
<evidence type="ECO:0000313" key="1">
    <source>
        <dbReference type="EMBL" id="POI31010.1"/>
    </source>
</evidence>
<dbReference type="AlphaFoldDB" id="A0A2P4T3S1"/>
<keyword evidence="2" id="KW-1185">Reference proteome</keyword>
<comment type="caution">
    <text evidence="1">The sequence shown here is derived from an EMBL/GenBank/DDBJ whole genome shotgun (WGS) entry which is preliminary data.</text>
</comment>
<protein>
    <submittedName>
        <fullName evidence="1">Uncharacterized protein</fullName>
    </submittedName>
</protein>
<dbReference type="Proteomes" id="UP000237246">
    <property type="component" value="Unassembled WGS sequence"/>
</dbReference>
<name>A0A2P4T3S1_BAMTH</name>
<organism evidence="1 2">
    <name type="scientific">Bambusicola thoracicus</name>
    <name type="common">Chinese bamboo-partridge</name>
    <name type="synonym">Perdix thoracica</name>
    <dbReference type="NCBI Taxonomy" id="9083"/>
    <lineage>
        <taxon>Eukaryota</taxon>
        <taxon>Metazoa</taxon>
        <taxon>Chordata</taxon>
        <taxon>Craniata</taxon>
        <taxon>Vertebrata</taxon>
        <taxon>Euteleostomi</taxon>
        <taxon>Archelosauria</taxon>
        <taxon>Archosauria</taxon>
        <taxon>Dinosauria</taxon>
        <taxon>Saurischia</taxon>
        <taxon>Theropoda</taxon>
        <taxon>Coelurosauria</taxon>
        <taxon>Aves</taxon>
        <taxon>Neognathae</taxon>
        <taxon>Galloanserae</taxon>
        <taxon>Galliformes</taxon>
        <taxon>Phasianidae</taxon>
        <taxon>Perdicinae</taxon>
        <taxon>Bambusicola</taxon>
    </lineage>
</organism>
<proteinExistence type="predicted"/>
<evidence type="ECO:0000313" key="2">
    <source>
        <dbReference type="Proteomes" id="UP000237246"/>
    </source>
</evidence>
<dbReference type="OrthoDB" id="9947986at2759"/>
<reference evidence="1 2" key="1">
    <citation type="submission" date="2018-01" db="EMBL/GenBank/DDBJ databases">
        <title>Comparison of the Chinese Bamboo Partridge and Red Junglefowl genome sequences highlights the importance of demography in genome evolution.</title>
        <authorList>
            <person name="Tiley G.P."/>
            <person name="Kimball R.T."/>
            <person name="Braun E.L."/>
            <person name="Burleigh J.G."/>
        </authorList>
    </citation>
    <scope>NUCLEOTIDE SEQUENCE [LARGE SCALE GENOMIC DNA]</scope>
    <source>
        <strain evidence="1">RTK389</strain>
        <tissue evidence="1">Blood</tissue>
    </source>
</reference>